<feature type="coiled-coil region" evidence="1">
    <location>
        <begin position="67"/>
        <end position="122"/>
    </location>
</feature>
<organism evidence="2">
    <name type="scientific">hydrothermal vent metagenome</name>
    <dbReference type="NCBI Taxonomy" id="652676"/>
    <lineage>
        <taxon>unclassified sequences</taxon>
        <taxon>metagenomes</taxon>
        <taxon>ecological metagenomes</taxon>
    </lineage>
</organism>
<evidence type="ECO:0000313" key="2">
    <source>
        <dbReference type="EMBL" id="SFV66110.1"/>
    </source>
</evidence>
<gene>
    <name evidence="2" type="ORF">MNB_SM-4-1063</name>
</gene>
<dbReference type="EMBL" id="FPHF01000089">
    <property type="protein sequence ID" value="SFV66110.1"/>
    <property type="molecule type" value="Genomic_DNA"/>
</dbReference>
<name>A0A1W1CJM6_9ZZZZ</name>
<dbReference type="Gene3D" id="1.25.40.10">
    <property type="entry name" value="Tetratricopeptide repeat domain"/>
    <property type="match status" value="1"/>
</dbReference>
<sequence length="305" mass="34572">MKYSRIVFLLSCILPIFLSAAEPSAFGAGDLTSTNPYGLTSNEKVILDTKKKLHTVSVKSNNQADKLDSLRERIDGLQSVIESLSRQAHHNKIDLKNQTQENELKSNNSSEYEKRLSELAQKNEVSLTKQELLISEISLIVDEINTKYVSKEEFNALVKDMNNFKTLVTKELKASSRKTTKTKNDTRTSAEIAKAAKAYFDRKYYTNAMQDYELLISKNYKPAYAYYMIAEMNYRRKNYSNAISYFKKSSSLYSKASYMPKLMLHTALSMLESGDNGHAKAFFGAIVSKYPGSAEAKEAKLYLQP</sequence>
<keyword evidence="1" id="KW-0175">Coiled coil</keyword>
<dbReference type="Pfam" id="PF13174">
    <property type="entry name" value="TPR_6"/>
    <property type="match status" value="2"/>
</dbReference>
<dbReference type="GO" id="GO:0016740">
    <property type="term" value="F:transferase activity"/>
    <property type="evidence" value="ECO:0007669"/>
    <property type="project" value="UniProtKB-KW"/>
</dbReference>
<dbReference type="InterPro" id="IPR011990">
    <property type="entry name" value="TPR-like_helical_dom_sf"/>
</dbReference>
<reference evidence="2" key="1">
    <citation type="submission" date="2016-10" db="EMBL/GenBank/DDBJ databases">
        <authorList>
            <person name="de Groot N.N."/>
        </authorList>
    </citation>
    <scope>NUCLEOTIDE SEQUENCE</scope>
</reference>
<dbReference type="SUPFAM" id="SSF48452">
    <property type="entry name" value="TPR-like"/>
    <property type="match status" value="1"/>
</dbReference>
<accession>A0A1W1CJM6</accession>
<protein>
    <submittedName>
        <fullName evidence="2">TPR repeat containing exported protein Putative periplasmic protein contains a protein prenylyltransferase domain</fullName>
    </submittedName>
</protein>
<dbReference type="PROSITE" id="PS50005">
    <property type="entry name" value="TPR"/>
    <property type="match status" value="1"/>
</dbReference>
<evidence type="ECO:0000256" key="1">
    <source>
        <dbReference type="SAM" id="Coils"/>
    </source>
</evidence>
<keyword evidence="2" id="KW-0808">Transferase</keyword>
<dbReference type="AlphaFoldDB" id="A0A1W1CJM6"/>
<proteinExistence type="predicted"/>
<dbReference type="InterPro" id="IPR019734">
    <property type="entry name" value="TPR_rpt"/>
</dbReference>